<comment type="caution">
    <text evidence="2">The sequence shown here is derived from an EMBL/GenBank/DDBJ whole genome shotgun (WGS) entry which is preliminary data.</text>
</comment>
<accession>A0A9K3D2J3</accession>
<protein>
    <submittedName>
        <fullName evidence="2">Uncharacterized protein</fullName>
    </submittedName>
</protein>
<gene>
    <name evidence="2" type="ORF">KIPB_007929</name>
</gene>
<evidence type="ECO:0000313" key="3">
    <source>
        <dbReference type="Proteomes" id="UP000265618"/>
    </source>
</evidence>
<sequence length="579" mass="62669">MSAPDQNGAVLMGSPAHRALFAVAQHMIRMQALFKSEEGEDCAKAKRICQNIVSRCMKPAMGVLNAGVQSPRRAEAKRPIQTPAPDMPVQEVPHTEGEDEMEEFDPDRTISDFGTPEDVSEMSPFDVRSSPTAAGGDLSPTVHRHTIQDDVQEHHKVSVSEAVSPADEERESMEQTPKEEPSAVHGERSRESIPVRRSRLGAHIAMGEGEESEEEEEESTPAGVEGVEGEREEERKPESEAVTPSVTEETEAVPEAEAEVEAERETDSIEDAMALSRAALDSEGESSDSGAEESDDALMESAVGEEMEEQAEAEAEVEREAERETEEKEQPVHILSPGPVAVESAESPLAVPEVSPVVVPQREEPEAEVEMEVEAALAEDGEMEPALAEGGLMPTEGDMVISSVMDMAQSFIEEDAEAEGEAEGEAESLPTTLESSPFVGADKEAEAEKEKERERQVEMEAILSSEQTEVTEPQVEREAPDFFTPVAQIPVGLSPGIVSMVTSTAARSISPPRAEEERRVSSPMMRSRSRIAREASSAALDRTGLDMSPALTAQAFSKMQAAELERTTDKLKEAVAENN</sequence>
<evidence type="ECO:0000313" key="2">
    <source>
        <dbReference type="EMBL" id="GIQ86134.1"/>
    </source>
</evidence>
<reference evidence="2 3" key="1">
    <citation type="journal article" date="2018" name="PLoS ONE">
        <title>The draft genome of Kipferlia bialata reveals reductive genome evolution in fornicate parasites.</title>
        <authorList>
            <person name="Tanifuji G."/>
            <person name="Takabayashi S."/>
            <person name="Kume K."/>
            <person name="Takagi M."/>
            <person name="Nakayama T."/>
            <person name="Kamikawa R."/>
            <person name="Inagaki Y."/>
            <person name="Hashimoto T."/>
        </authorList>
    </citation>
    <scope>NUCLEOTIDE SEQUENCE [LARGE SCALE GENOMIC DNA]</scope>
    <source>
        <strain evidence="2">NY0173</strain>
    </source>
</reference>
<evidence type="ECO:0000256" key="1">
    <source>
        <dbReference type="SAM" id="MobiDB-lite"/>
    </source>
</evidence>
<feature type="compositionally biased region" description="Acidic residues" evidence="1">
    <location>
        <begin position="282"/>
        <end position="315"/>
    </location>
</feature>
<feature type="compositionally biased region" description="Basic and acidic residues" evidence="1">
    <location>
        <begin position="228"/>
        <end position="239"/>
    </location>
</feature>
<feature type="region of interest" description="Disordered" evidence="1">
    <location>
        <begin position="412"/>
        <end position="457"/>
    </location>
</feature>
<feature type="non-terminal residue" evidence="2">
    <location>
        <position position="1"/>
    </location>
</feature>
<proteinExistence type="predicted"/>
<feature type="compositionally biased region" description="Basic and acidic residues" evidence="1">
    <location>
        <begin position="441"/>
        <end position="457"/>
    </location>
</feature>
<feature type="region of interest" description="Disordered" evidence="1">
    <location>
        <begin position="504"/>
        <end position="537"/>
    </location>
</feature>
<dbReference type="Proteomes" id="UP000265618">
    <property type="component" value="Unassembled WGS sequence"/>
</dbReference>
<feature type="compositionally biased region" description="Acidic residues" evidence="1">
    <location>
        <begin position="208"/>
        <end position="219"/>
    </location>
</feature>
<feature type="compositionally biased region" description="Basic and acidic residues" evidence="1">
    <location>
        <begin position="316"/>
        <end position="331"/>
    </location>
</feature>
<feature type="compositionally biased region" description="Acidic residues" evidence="1">
    <location>
        <begin position="412"/>
        <end position="426"/>
    </location>
</feature>
<organism evidence="2 3">
    <name type="scientific">Kipferlia bialata</name>
    <dbReference type="NCBI Taxonomy" id="797122"/>
    <lineage>
        <taxon>Eukaryota</taxon>
        <taxon>Metamonada</taxon>
        <taxon>Carpediemonas-like organisms</taxon>
        <taxon>Kipferlia</taxon>
    </lineage>
</organism>
<feature type="compositionally biased region" description="Basic and acidic residues" evidence="1">
    <location>
        <begin position="172"/>
        <end position="194"/>
    </location>
</feature>
<feature type="compositionally biased region" description="Acidic residues" evidence="1">
    <location>
        <begin position="248"/>
        <end position="260"/>
    </location>
</feature>
<feature type="region of interest" description="Disordered" evidence="1">
    <location>
        <begin position="69"/>
        <end position="336"/>
    </location>
</feature>
<name>A0A9K3D2J3_9EUKA</name>
<dbReference type="EMBL" id="BDIP01002335">
    <property type="protein sequence ID" value="GIQ86134.1"/>
    <property type="molecule type" value="Genomic_DNA"/>
</dbReference>
<feature type="compositionally biased region" description="Basic and acidic residues" evidence="1">
    <location>
        <begin position="146"/>
        <end position="158"/>
    </location>
</feature>
<keyword evidence="3" id="KW-1185">Reference proteome</keyword>
<dbReference type="AlphaFoldDB" id="A0A9K3D2J3"/>